<dbReference type="OrthoDB" id="5593818at2759"/>
<organism evidence="2 3">
    <name type="scientific">Fomitopsis schrenkii</name>
    <name type="common">Brown rot fungus</name>
    <dbReference type="NCBI Taxonomy" id="2126942"/>
    <lineage>
        <taxon>Eukaryota</taxon>
        <taxon>Fungi</taxon>
        <taxon>Dikarya</taxon>
        <taxon>Basidiomycota</taxon>
        <taxon>Agaricomycotina</taxon>
        <taxon>Agaricomycetes</taxon>
        <taxon>Polyporales</taxon>
        <taxon>Fomitopsis</taxon>
    </lineage>
</organism>
<dbReference type="EMBL" id="KE504129">
    <property type="protein sequence ID" value="EPT03678.1"/>
    <property type="molecule type" value="Genomic_DNA"/>
</dbReference>
<dbReference type="FunCoup" id="S8EHH6">
    <property type="interactions" value="212"/>
</dbReference>
<accession>S8EHH6</accession>
<dbReference type="HOGENOM" id="CLU_090093_0_0_1"/>
<dbReference type="PANTHER" id="PTHR31905">
    <property type="entry name" value="COILED-COIL DOMAIN-CONTAINING PROTEIN 58"/>
    <property type="match status" value="1"/>
</dbReference>
<dbReference type="InterPro" id="IPR019171">
    <property type="entry name" value="MIX23"/>
</dbReference>
<comment type="similarity">
    <text evidence="1">Belongs to the MIX23 family.</text>
</comment>
<proteinExistence type="inferred from homology"/>
<reference evidence="2 3" key="1">
    <citation type="journal article" date="2012" name="Science">
        <title>The Paleozoic origin of enzymatic lignin decomposition reconstructed from 31 fungal genomes.</title>
        <authorList>
            <person name="Floudas D."/>
            <person name="Binder M."/>
            <person name="Riley R."/>
            <person name="Barry K."/>
            <person name="Blanchette R.A."/>
            <person name="Henrissat B."/>
            <person name="Martinez A.T."/>
            <person name="Otillar R."/>
            <person name="Spatafora J.W."/>
            <person name="Yadav J.S."/>
            <person name="Aerts A."/>
            <person name="Benoit I."/>
            <person name="Boyd A."/>
            <person name="Carlson A."/>
            <person name="Copeland A."/>
            <person name="Coutinho P.M."/>
            <person name="de Vries R.P."/>
            <person name="Ferreira P."/>
            <person name="Findley K."/>
            <person name="Foster B."/>
            <person name="Gaskell J."/>
            <person name="Glotzer D."/>
            <person name="Gorecki P."/>
            <person name="Heitman J."/>
            <person name="Hesse C."/>
            <person name="Hori C."/>
            <person name="Igarashi K."/>
            <person name="Jurgens J.A."/>
            <person name="Kallen N."/>
            <person name="Kersten P."/>
            <person name="Kohler A."/>
            <person name="Kuees U."/>
            <person name="Kumar T.K.A."/>
            <person name="Kuo A."/>
            <person name="LaButti K."/>
            <person name="Larrondo L.F."/>
            <person name="Lindquist E."/>
            <person name="Ling A."/>
            <person name="Lombard V."/>
            <person name="Lucas S."/>
            <person name="Lundell T."/>
            <person name="Martin R."/>
            <person name="McLaughlin D.J."/>
            <person name="Morgenstern I."/>
            <person name="Morin E."/>
            <person name="Murat C."/>
            <person name="Nagy L.G."/>
            <person name="Nolan M."/>
            <person name="Ohm R.A."/>
            <person name="Patyshakuliyeva A."/>
            <person name="Rokas A."/>
            <person name="Ruiz-Duenas F.J."/>
            <person name="Sabat G."/>
            <person name="Salamov A."/>
            <person name="Samejima M."/>
            <person name="Schmutz J."/>
            <person name="Slot J.C."/>
            <person name="St John F."/>
            <person name="Stenlid J."/>
            <person name="Sun H."/>
            <person name="Sun S."/>
            <person name="Syed K."/>
            <person name="Tsang A."/>
            <person name="Wiebenga A."/>
            <person name="Young D."/>
            <person name="Pisabarro A."/>
            <person name="Eastwood D.C."/>
            <person name="Martin F."/>
            <person name="Cullen D."/>
            <person name="Grigoriev I.V."/>
            <person name="Hibbett D.S."/>
        </authorList>
    </citation>
    <scope>NUCLEOTIDE SEQUENCE</scope>
    <source>
        <strain evidence="3">FP-58527</strain>
    </source>
</reference>
<dbReference type="Pfam" id="PF09774">
    <property type="entry name" value="MIX23"/>
    <property type="match status" value="1"/>
</dbReference>
<dbReference type="PANTHER" id="PTHR31905:SF2">
    <property type="entry name" value="PROTEIN MIX23"/>
    <property type="match status" value="1"/>
</dbReference>
<dbReference type="AlphaFoldDB" id="S8EHH6"/>
<dbReference type="GO" id="GO:0005758">
    <property type="term" value="C:mitochondrial intermembrane space"/>
    <property type="evidence" value="ECO:0007669"/>
    <property type="project" value="InterPro"/>
</dbReference>
<keyword evidence="3" id="KW-1185">Reference proteome</keyword>
<name>S8EHH6_FOMSC</name>
<dbReference type="InParanoid" id="S8EHH6"/>
<gene>
    <name evidence="2" type="ORF">FOMPIDRAFT_1028533</name>
</gene>
<evidence type="ECO:0000313" key="2">
    <source>
        <dbReference type="EMBL" id="EPT03678.1"/>
    </source>
</evidence>
<evidence type="ECO:0000256" key="1">
    <source>
        <dbReference type="ARBA" id="ARBA00024204"/>
    </source>
</evidence>
<dbReference type="Proteomes" id="UP000015241">
    <property type="component" value="Unassembled WGS sequence"/>
</dbReference>
<dbReference type="eggNOG" id="KOG4613">
    <property type="taxonomic scope" value="Eukaryota"/>
</dbReference>
<protein>
    <recommendedName>
        <fullName evidence="4">Caffeine-induced death protein 2</fullName>
    </recommendedName>
</protein>
<evidence type="ECO:0000313" key="3">
    <source>
        <dbReference type="Proteomes" id="UP000015241"/>
    </source>
</evidence>
<sequence length="188" mass="21731">MPLPQPQLGSLAIQAPSLAPKTVHVSASTCHDLTLFKDLLKEYRKLDDSITMRLNRTTAQFRDRDRQGLVGKGSVEGEACMQIWRELVANWKRRTEIVQYCVSVVDQSMDTKRMSIEAEKEDPATQRRIQGALYAEEVKRNQVHNELSVEQIVRRRSLDAFRSRCKYFEPPLTDVDARRWWDAARAGR</sequence>
<evidence type="ECO:0008006" key="4">
    <source>
        <dbReference type="Google" id="ProtNLM"/>
    </source>
</evidence>
<dbReference type="STRING" id="743788.S8EHH6"/>